<proteinExistence type="predicted"/>
<evidence type="ECO:0000313" key="2">
    <source>
        <dbReference type="EMBL" id="SEB39189.1"/>
    </source>
</evidence>
<comment type="caution">
    <text evidence="2">The sequence shown here is derived from an EMBL/GenBank/DDBJ whole genome shotgun (WGS) entry which is preliminary data.</text>
</comment>
<protein>
    <submittedName>
        <fullName evidence="2">RDD family protein</fullName>
    </submittedName>
</protein>
<dbReference type="AlphaFoldDB" id="A0AB38A4C0"/>
<reference evidence="2 3" key="1">
    <citation type="submission" date="2016-10" db="EMBL/GenBank/DDBJ databases">
        <authorList>
            <person name="Varghese N."/>
            <person name="Submissions S."/>
        </authorList>
    </citation>
    <scope>NUCLEOTIDE SEQUENCE [LARGE SCALE GENOMIC DNA]</scope>
    <source>
        <strain evidence="2 3">DSM 20586</strain>
    </source>
</reference>
<evidence type="ECO:0000313" key="3">
    <source>
        <dbReference type="Proteomes" id="UP000183687"/>
    </source>
</evidence>
<evidence type="ECO:0000256" key="1">
    <source>
        <dbReference type="SAM" id="Phobius"/>
    </source>
</evidence>
<accession>A0AB38A4C0</accession>
<feature type="transmembrane region" description="Helical" evidence="1">
    <location>
        <begin position="91"/>
        <end position="111"/>
    </location>
</feature>
<sequence>MDIGENAPTCTHPTGVRKYSSKGKIGCNHMCEERYITLIKNNPISFRNRMKELRFDYLVVLLYLALLFGVTMAVYHLFFKGIPKMNETQSQLIALLTSVIPIILIFAYLDYAKDGSIGKRKASLKLVYKRKSFQSSVIRNVIKIFTMATRTYEYDSWNLY</sequence>
<dbReference type="EMBL" id="FNSH01000001">
    <property type="protein sequence ID" value="SEB39189.1"/>
    <property type="molecule type" value="Genomic_DNA"/>
</dbReference>
<dbReference type="Proteomes" id="UP000183687">
    <property type="component" value="Unassembled WGS sequence"/>
</dbReference>
<organism evidence="2 3">
    <name type="scientific">Atopobium minutum</name>
    <dbReference type="NCBI Taxonomy" id="1381"/>
    <lineage>
        <taxon>Bacteria</taxon>
        <taxon>Bacillati</taxon>
        <taxon>Actinomycetota</taxon>
        <taxon>Coriobacteriia</taxon>
        <taxon>Coriobacteriales</taxon>
        <taxon>Atopobiaceae</taxon>
        <taxon>Atopobium</taxon>
    </lineage>
</organism>
<gene>
    <name evidence="2" type="ORF">SAMN04489746_0042</name>
</gene>
<keyword evidence="1" id="KW-1133">Transmembrane helix</keyword>
<name>A0AB38A4C0_9ACTN</name>
<keyword evidence="1" id="KW-0812">Transmembrane</keyword>
<keyword evidence="1" id="KW-0472">Membrane</keyword>
<feature type="transmembrane region" description="Helical" evidence="1">
    <location>
        <begin position="57"/>
        <end position="79"/>
    </location>
</feature>